<evidence type="ECO:0000256" key="4">
    <source>
        <dbReference type="ARBA" id="ARBA00023136"/>
    </source>
</evidence>
<accession>A0A2G5TB41</accession>
<protein>
    <recommendedName>
        <fullName evidence="6">G-protein coupled receptors family 1 profile domain-containing protein</fullName>
    </recommendedName>
</protein>
<feature type="transmembrane region" description="Helical" evidence="5">
    <location>
        <begin position="185"/>
        <end position="205"/>
    </location>
</feature>
<keyword evidence="2 5" id="KW-0812">Transmembrane</keyword>
<dbReference type="SUPFAM" id="SSF81321">
    <property type="entry name" value="Family A G protein-coupled receptor-like"/>
    <property type="match status" value="1"/>
</dbReference>
<comment type="subcellular location">
    <subcellularLocation>
        <location evidence="1">Membrane</location>
    </subcellularLocation>
</comment>
<evidence type="ECO:0000256" key="5">
    <source>
        <dbReference type="SAM" id="Phobius"/>
    </source>
</evidence>
<name>A0A2G5TB41_9PELO</name>
<dbReference type="PANTHER" id="PTHR47321:SF1">
    <property type="entry name" value="G-PROTEIN COUPLED RECEPTORS FAMILY 1 PROFILE DOMAIN-CONTAINING PROTEIN-RELATED"/>
    <property type="match status" value="1"/>
</dbReference>
<dbReference type="Pfam" id="PF10324">
    <property type="entry name" value="7TM_GPCR_Srw"/>
    <property type="match status" value="1"/>
</dbReference>
<feature type="domain" description="G-protein coupled receptors family 1 profile" evidence="6">
    <location>
        <begin position="74"/>
        <end position="339"/>
    </location>
</feature>
<evidence type="ECO:0000313" key="8">
    <source>
        <dbReference type="Proteomes" id="UP000230233"/>
    </source>
</evidence>
<keyword evidence="3 5" id="KW-1133">Transmembrane helix</keyword>
<feature type="transmembrane region" description="Helical" evidence="5">
    <location>
        <begin position="90"/>
        <end position="109"/>
    </location>
</feature>
<dbReference type="EMBL" id="PDUG01000005">
    <property type="protein sequence ID" value="PIC24605.1"/>
    <property type="molecule type" value="Genomic_DNA"/>
</dbReference>
<feature type="transmembrane region" description="Helical" evidence="5">
    <location>
        <begin position="156"/>
        <end position="173"/>
    </location>
</feature>
<reference evidence="8" key="1">
    <citation type="submission" date="2017-10" db="EMBL/GenBank/DDBJ databases">
        <title>Rapid genome shrinkage in a self-fertile nematode reveals novel sperm competition proteins.</title>
        <authorList>
            <person name="Yin D."/>
            <person name="Schwarz E.M."/>
            <person name="Thomas C.G."/>
            <person name="Felde R.L."/>
            <person name="Korf I.F."/>
            <person name="Cutter A.D."/>
            <person name="Schartner C.M."/>
            <person name="Ralston E.J."/>
            <person name="Meyer B.J."/>
            <person name="Haag E.S."/>
        </authorList>
    </citation>
    <scope>NUCLEOTIDE SEQUENCE [LARGE SCALE GENOMIC DNA]</scope>
    <source>
        <strain evidence="8">JU1422</strain>
    </source>
</reference>
<dbReference type="PROSITE" id="PS50262">
    <property type="entry name" value="G_PROTEIN_RECEP_F1_2"/>
    <property type="match status" value="1"/>
</dbReference>
<keyword evidence="4 5" id="KW-0472">Membrane</keyword>
<feature type="transmembrane region" description="Helical" evidence="5">
    <location>
        <begin position="286"/>
        <end position="313"/>
    </location>
</feature>
<evidence type="ECO:0000259" key="6">
    <source>
        <dbReference type="PROSITE" id="PS50262"/>
    </source>
</evidence>
<dbReference type="AlphaFoldDB" id="A0A2G5TB41"/>
<keyword evidence="8" id="KW-1185">Reference proteome</keyword>
<dbReference type="Gene3D" id="1.20.1070.10">
    <property type="entry name" value="Rhodopsin 7-helix transmembrane proteins"/>
    <property type="match status" value="1"/>
</dbReference>
<dbReference type="PANTHER" id="PTHR47321">
    <property type="entry name" value="SERPENTINE RECEPTOR, CLASS W"/>
    <property type="match status" value="1"/>
</dbReference>
<evidence type="ECO:0000313" key="7">
    <source>
        <dbReference type="EMBL" id="PIC24605.1"/>
    </source>
</evidence>
<dbReference type="InterPro" id="IPR017452">
    <property type="entry name" value="GPCR_Rhodpsn_7TM"/>
</dbReference>
<dbReference type="OrthoDB" id="5818258at2759"/>
<gene>
    <name evidence="7" type="primary">Cnig_chr_V.g17872</name>
    <name evidence="7" type="ORF">B9Z55_017872</name>
</gene>
<evidence type="ECO:0000256" key="1">
    <source>
        <dbReference type="ARBA" id="ARBA00004370"/>
    </source>
</evidence>
<dbReference type="Proteomes" id="UP000230233">
    <property type="component" value="Chromosome V"/>
</dbReference>
<sequence>MKNKQLKTTTIVPYFNEFDFEEDHSELLYQNELQFLFDYEAKFEDFGRNTLAYYQFLGKLEEVYKYASYFSFCINMFHLFILTRKELRTNLVYIIMIGICLCDLIQASANNLQYILLWNIVYKIDQCYDGYKYSHVIVNLIAKTTQIMSRRCSSVLALYLAGIRALAIIFPLSTRISKWMKPMSGVWVILVTIIICIVWSTVYAFQVQFEKILYCDVYDPKPRYIPYRLVEKENGIFLFLFIDGCVAMFISLCYVILAIALVIAIRKARKRSSSLNNEKSSTNTSGLIIMMAATVCIAEIAYGSLYLSIYNIFLGLAEQFVELFAEQYNTHLQKLLEKL</sequence>
<dbReference type="InterPro" id="IPR019427">
    <property type="entry name" value="7TM_GPCR_serpentine_rcpt_Srw"/>
</dbReference>
<comment type="caution">
    <text evidence="7">The sequence shown here is derived from an EMBL/GenBank/DDBJ whole genome shotgun (WGS) entry which is preliminary data.</text>
</comment>
<evidence type="ECO:0000256" key="3">
    <source>
        <dbReference type="ARBA" id="ARBA00022989"/>
    </source>
</evidence>
<dbReference type="GO" id="GO:0008528">
    <property type="term" value="F:G protein-coupled peptide receptor activity"/>
    <property type="evidence" value="ECO:0007669"/>
    <property type="project" value="InterPro"/>
</dbReference>
<dbReference type="GO" id="GO:0016020">
    <property type="term" value="C:membrane"/>
    <property type="evidence" value="ECO:0007669"/>
    <property type="project" value="UniProtKB-SubCell"/>
</dbReference>
<evidence type="ECO:0000256" key="2">
    <source>
        <dbReference type="ARBA" id="ARBA00022692"/>
    </source>
</evidence>
<organism evidence="7 8">
    <name type="scientific">Caenorhabditis nigoni</name>
    <dbReference type="NCBI Taxonomy" id="1611254"/>
    <lineage>
        <taxon>Eukaryota</taxon>
        <taxon>Metazoa</taxon>
        <taxon>Ecdysozoa</taxon>
        <taxon>Nematoda</taxon>
        <taxon>Chromadorea</taxon>
        <taxon>Rhabditida</taxon>
        <taxon>Rhabditina</taxon>
        <taxon>Rhabditomorpha</taxon>
        <taxon>Rhabditoidea</taxon>
        <taxon>Rhabditidae</taxon>
        <taxon>Peloderinae</taxon>
        <taxon>Caenorhabditis</taxon>
    </lineage>
</organism>
<feature type="transmembrane region" description="Helical" evidence="5">
    <location>
        <begin position="236"/>
        <end position="265"/>
    </location>
</feature>
<proteinExistence type="predicted"/>